<keyword evidence="1" id="KW-0732">Signal</keyword>
<dbReference type="EMBL" id="FWZT01000045">
    <property type="protein sequence ID" value="SMF83165.1"/>
    <property type="molecule type" value="Genomic_DNA"/>
</dbReference>
<reference evidence="4" key="1">
    <citation type="submission" date="2017-04" db="EMBL/GenBank/DDBJ databases">
        <authorList>
            <person name="Varghese N."/>
            <person name="Submissions S."/>
        </authorList>
    </citation>
    <scope>NUCLEOTIDE SEQUENCE [LARGE SCALE GENOMIC DNA]</scope>
    <source>
        <strain evidence="4">RKEM611</strain>
    </source>
</reference>
<dbReference type="InterPro" id="IPR002048">
    <property type="entry name" value="EF_hand_dom"/>
</dbReference>
<dbReference type="InterPro" id="IPR018247">
    <property type="entry name" value="EF_Hand_1_Ca_BS"/>
</dbReference>
<sequence>MIRMWLTLAALVISGSAFAWGKQNQNLESLAAALVYEDIRNGTLELQDDDSIFDQIGEFIEETKTFLLENFDYNGNGRIDFGPELNDALDTFKDIVVLLLDQNQNGTVEIEELKQAIDDLVTLVRDEITARACVGIITEAERVGFWIHFRPILKGLYQRCTAEP</sequence>
<gene>
    <name evidence="3" type="ORF">SAMN06296036_1453</name>
</gene>
<proteinExistence type="predicted"/>
<feature type="chain" id="PRO_5012306058" description="EF-hand domain-containing protein" evidence="1">
    <location>
        <begin position="20"/>
        <end position="164"/>
    </location>
</feature>
<evidence type="ECO:0000256" key="1">
    <source>
        <dbReference type="SAM" id="SignalP"/>
    </source>
</evidence>
<dbReference type="Gene3D" id="1.10.238.10">
    <property type="entry name" value="EF-hand"/>
    <property type="match status" value="1"/>
</dbReference>
<feature type="signal peptide" evidence="1">
    <location>
        <begin position="1"/>
        <end position="19"/>
    </location>
</feature>
<keyword evidence="4" id="KW-1185">Reference proteome</keyword>
<feature type="domain" description="EF-hand" evidence="2">
    <location>
        <begin position="99"/>
        <end position="123"/>
    </location>
</feature>
<organism evidence="3 4">
    <name type="scientific">Pseudobacteriovorax antillogorgiicola</name>
    <dbReference type="NCBI Taxonomy" id="1513793"/>
    <lineage>
        <taxon>Bacteria</taxon>
        <taxon>Pseudomonadati</taxon>
        <taxon>Bdellovibrionota</taxon>
        <taxon>Oligoflexia</taxon>
        <taxon>Oligoflexales</taxon>
        <taxon>Pseudobacteriovoracaceae</taxon>
        <taxon>Pseudobacteriovorax</taxon>
    </lineage>
</organism>
<protein>
    <recommendedName>
        <fullName evidence="2">EF-hand domain-containing protein</fullName>
    </recommendedName>
</protein>
<dbReference type="InterPro" id="IPR011992">
    <property type="entry name" value="EF-hand-dom_pair"/>
</dbReference>
<dbReference type="AlphaFoldDB" id="A0A1Y6CXB0"/>
<evidence type="ECO:0000313" key="4">
    <source>
        <dbReference type="Proteomes" id="UP000192907"/>
    </source>
</evidence>
<evidence type="ECO:0000313" key="3">
    <source>
        <dbReference type="EMBL" id="SMF83165.1"/>
    </source>
</evidence>
<dbReference type="GO" id="GO:0005509">
    <property type="term" value="F:calcium ion binding"/>
    <property type="evidence" value="ECO:0007669"/>
    <property type="project" value="InterPro"/>
</dbReference>
<evidence type="ECO:0000259" key="2">
    <source>
        <dbReference type="PROSITE" id="PS50222"/>
    </source>
</evidence>
<dbReference type="PROSITE" id="PS00018">
    <property type="entry name" value="EF_HAND_1"/>
    <property type="match status" value="1"/>
</dbReference>
<accession>A0A1Y6CXB0</accession>
<name>A0A1Y6CXB0_9BACT</name>
<dbReference type="SUPFAM" id="SSF47473">
    <property type="entry name" value="EF-hand"/>
    <property type="match status" value="1"/>
</dbReference>
<dbReference type="PROSITE" id="PS50222">
    <property type="entry name" value="EF_HAND_2"/>
    <property type="match status" value="1"/>
</dbReference>
<dbReference type="STRING" id="1513793.SAMN06296036_1453"/>
<dbReference type="RefSeq" id="WP_132326276.1">
    <property type="nucleotide sequence ID" value="NZ_FWZT01000045.1"/>
</dbReference>
<dbReference type="OrthoDB" id="9991943at2"/>
<dbReference type="Proteomes" id="UP000192907">
    <property type="component" value="Unassembled WGS sequence"/>
</dbReference>